<dbReference type="SUPFAM" id="SSF109604">
    <property type="entry name" value="HD-domain/PDEase-like"/>
    <property type="match status" value="1"/>
</dbReference>
<reference evidence="2 3" key="1">
    <citation type="submission" date="2023-04" db="EMBL/GenBank/DDBJ databases">
        <title>Ectobacillus antri isolated from activated sludge.</title>
        <authorList>
            <person name="Yan P."/>
            <person name="Liu X."/>
        </authorList>
    </citation>
    <scope>NUCLEOTIDE SEQUENCE [LARGE SCALE GENOMIC DNA]</scope>
    <source>
        <strain evidence="2 3">C18H</strain>
    </source>
</reference>
<dbReference type="PANTHER" id="PTHR11373">
    <property type="entry name" value="DEOXYNUCLEOSIDE TRIPHOSPHATE TRIPHOSPHOHYDROLASE"/>
    <property type="match status" value="1"/>
</dbReference>
<dbReference type="EMBL" id="JARULN010000001">
    <property type="protein sequence ID" value="MDG5752422.1"/>
    <property type="molecule type" value="Genomic_DNA"/>
</dbReference>
<dbReference type="Gene3D" id="1.10.3210.10">
    <property type="entry name" value="Hypothetical protein af1432"/>
    <property type="match status" value="1"/>
</dbReference>
<evidence type="ECO:0000259" key="1">
    <source>
        <dbReference type="SMART" id="SM00471"/>
    </source>
</evidence>
<feature type="domain" description="HD/PDEase" evidence="1">
    <location>
        <begin position="52"/>
        <end position="164"/>
    </location>
</feature>
<dbReference type="CDD" id="cd00077">
    <property type="entry name" value="HDc"/>
    <property type="match status" value="1"/>
</dbReference>
<keyword evidence="3" id="KW-1185">Reference proteome</keyword>
<gene>
    <name evidence="2" type="ORF">P6P90_00215</name>
</gene>
<dbReference type="InterPro" id="IPR006674">
    <property type="entry name" value="HD_domain"/>
</dbReference>
<sequence>MRQTFKQAFIYEPLYRYEVTALPHELELFQSKTLRRLKFLTHYGTASLFSSIMHSRLDHTVGVWSIIARFFPQEQELRLAALLHDIGHLPFSHAVEKTLGFNHHQNTEKLIEEGEIAGTLRKYGFKPTSITTLLNQNTPLTNTTSYLGADHFDSFLRDAYFEGGTVHNPYELVNKIHFNGNVIETDVETGLHIMDAMVVDHTSFLSPYALAIDGLLAKAIEAYSEFHSVNISFIEPLTNYELIYHLQTSESPLVKELIKIILWEPYRISVSEEIKKEALQVEVKKIYDKEVLVDGKPITLVSQVAREKLQQIRDLQKTYYVTYEK</sequence>
<organism evidence="2 3">
    <name type="scientific">Ectobacillus antri</name>
    <dbReference type="NCBI Taxonomy" id="2486280"/>
    <lineage>
        <taxon>Bacteria</taxon>
        <taxon>Bacillati</taxon>
        <taxon>Bacillota</taxon>
        <taxon>Bacilli</taxon>
        <taxon>Bacillales</taxon>
        <taxon>Bacillaceae</taxon>
        <taxon>Ectobacillus</taxon>
    </lineage>
</organism>
<dbReference type="RefSeq" id="WP_164464261.1">
    <property type="nucleotide sequence ID" value="NZ_JARRRY010000001.1"/>
</dbReference>
<evidence type="ECO:0000313" key="3">
    <source>
        <dbReference type="Proteomes" id="UP001218246"/>
    </source>
</evidence>
<accession>A0ABT6H0J4</accession>
<dbReference type="InterPro" id="IPR050135">
    <property type="entry name" value="dGTPase-like"/>
</dbReference>
<comment type="caution">
    <text evidence="2">The sequence shown here is derived from an EMBL/GenBank/DDBJ whole genome shotgun (WGS) entry which is preliminary data.</text>
</comment>
<proteinExistence type="predicted"/>
<dbReference type="Proteomes" id="UP001218246">
    <property type="component" value="Unassembled WGS sequence"/>
</dbReference>
<name>A0ABT6H0J4_9BACI</name>
<dbReference type="Pfam" id="PF01966">
    <property type="entry name" value="HD"/>
    <property type="match status" value="1"/>
</dbReference>
<dbReference type="PANTHER" id="PTHR11373:SF4">
    <property type="entry name" value="DEOXYNUCLEOSIDE TRIPHOSPHATE TRIPHOSPHOHYDROLASE SAMHD1"/>
    <property type="match status" value="1"/>
</dbReference>
<evidence type="ECO:0000313" key="2">
    <source>
        <dbReference type="EMBL" id="MDG5752422.1"/>
    </source>
</evidence>
<dbReference type="SMART" id="SM00471">
    <property type="entry name" value="HDc"/>
    <property type="match status" value="1"/>
</dbReference>
<dbReference type="InterPro" id="IPR003607">
    <property type="entry name" value="HD/PDEase_dom"/>
</dbReference>
<protein>
    <submittedName>
        <fullName evidence="2">HD domain-containing protein</fullName>
    </submittedName>
</protein>